<organism evidence="1">
    <name type="scientific">Dulem virus 99</name>
    <dbReference type="NCBI Taxonomy" id="3145810"/>
    <lineage>
        <taxon>Viruses</taxon>
        <taxon>Monodnaviria</taxon>
        <taxon>Sangervirae</taxon>
        <taxon>Phixviricota</taxon>
        <taxon>Malgrandaviricetes</taxon>
        <taxon>Petitvirales</taxon>
        <taxon>Microviridae</taxon>
        <taxon>Microvirus</taxon>
    </lineage>
</organism>
<protein>
    <submittedName>
        <fullName evidence="1">Uncharacterized protein</fullName>
    </submittedName>
</protein>
<accession>A0AAU8AUA7</accession>
<name>A0AAU8AUA7_9VIRU</name>
<proteinExistence type="predicted"/>
<dbReference type="EMBL" id="PP511478">
    <property type="protein sequence ID" value="XCD04579.1"/>
    <property type="molecule type" value="Genomic_DNA"/>
</dbReference>
<sequence length="73" mass="8068">MAKKKDPLANWKAGVTNPPENYGDAIPVSVELHGYSDACVAQHVSIYLKKDSEIDLSHYVPSLNLVLKVCEKE</sequence>
<reference evidence="1" key="1">
    <citation type="submission" date="2024-03" db="EMBL/GenBank/DDBJ databases">
        <title>Diverse circular DNA viruses in blood, oral, and fecal samples of captive lemurs.</title>
        <authorList>
            <person name="Paietta E.N."/>
            <person name="Kraberger S."/>
            <person name="Lund M.C."/>
            <person name="Custer J.M."/>
            <person name="Vargas K.M."/>
            <person name="Ehmke E.E."/>
            <person name="Yoder A.D."/>
            <person name="Varsani A."/>
        </authorList>
    </citation>
    <scope>NUCLEOTIDE SEQUENCE</scope>
    <source>
        <strain evidence="1">Duke_18_84</strain>
        <strain evidence="2">Duke_23FS_60</strain>
    </source>
</reference>
<dbReference type="EMBL" id="PP511369">
    <property type="protein sequence ID" value="XCD03524.1"/>
    <property type="molecule type" value="Genomic_DNA"/>
</dbReference>
<evidence type="ECO:0000313" key="2">
    <source>
        <dbReference type="EMBL" id="XCD04579.1"/>
    </source>
</evidence>
<evidence type="ECO:0000313" key="1">
    <source>
        <dbReference type="EMBL" id="XCD03524.1"/>
    </source>
</evidence>